<dbReference type="EMBL" id="JANBPT010001436">
    <property type="protein sequence ID" value="KAJ1907831.1"/>
    <property type="molecule type" value="Genomic_DNA"/>
</dbReference>
<reference evidence="1" key="1">
    <citation type="submission" date="2022-07" db="EMBL/GenBank/DDBJ databases">
        <title>Phylogenomic reconstructions and comparative analyses of Kickxellomycotina fungi.</title>
        <authorList>
            <person name="Reynolds N.K."/>
            <person name="Stajich J.E."/>
            <person name="Barry K."/>
            <person name="Grigoriev I.V."/>
            <person name="Crous P."/>
            <person name="Smith M.E."/>
        </authorList>
    </citation>
    <scope>NUCLEOTIDE SEQUENCE</scope>
    <source>
        <strain evidence="1">RSA 861</strain>
    </source>
</reference>
<dbReference type="Proteomes" id="UP001150569">
    <property type="component" value="Unassembled WGS sequence"/>
</dbReference>
<keyword evidence="2" id="KW-1185">Reference proteome</keyword>
<accession>A0A9W7ZPT9</accession>
<evidence type="ECO:0000313" key="2">
    <source>
        <dbReference type="Proteomes" id="UP001150569"/>
    </source>
</evidence>
<feature type="non-terminal residue" evidence="1">
    <location>
        <position position="1"/>
    </location>
</feature>
<name>A0A9W7ZPT9_9FUNG</name>
<feature type="non-terminal residue" evidence="1">
    <location>
        <position position="54"/>
    </location>
</feature>
<proteinExistence type="predicted"/>
<comment type="caution">
    <text evidence="1">The sequence shown here is derived from an EMBL/GenBank/DDBJ whole genome shotgun (WGS) entry which is preliminary data.</text>
</comment>
<evidence type="ECO:0000313" key="1">
    <source>
        <dbReference type="EMBL" id="KAJ1907831.1"/>
    </source>
</evidence>
<protein>
    <submittedName>
        <fullName evidence="1">Uncharacterized protein</fullName>
    </submittedName>
</protein>
<dbReference type="AlphaFoldDB" id="A0A9W7ZPT9"/>
<sequence>IRTRPTRSYFSRMSLAYPGASTASTVLRSRPRSGITICRVRVTRNSTHGSMPST</sequence>
<organism evidence="1 2">
    <name type="scientific">Tieghemiomyces parasiticus</name>
    <dbReference type="NCBI Taxonomy" id="78921"/>
    <lineage>
        <taxon>Eukaryota</taxon>
        <taxon>Fungi</taxon>
        <taxon>Fungi incertae sedis</taxon>
        <taxon>Zoopagomycota</taxon>
        <taxon>Kickxellomycotina</taxon>
        <taxon>Dimargaritomycetes</taxon>
        <taxon>Dimargaritales</taxon>
        <taxon>Dimargaritaceae</taxon>
        <taxon>Tieghemiomyces</taxon>
    </lineage>
</organism>
<gene>
    <name evidence="1" type="ORF">IWQ60_011790</name>
</gene>